<sequence length="155" mass="17509">MLTIYLTTQARLKGLEATVTQLQAWADSSQETGNNIPLENICHLLAEEQEIGQVPNDQTLQDIGRPATAIQRAMAIYLTECDEAAACVMYRSASGIICSLLRADFKLFHDRGESVPLWSDLTKLQKKDLIKNFELHASFRNIYPNRFLKLLLNNI</sequence>
<dbReference type="EMBL" id="KV441005">
    <property type="protein sequence ID" value="OAD66173.1"/>
    <property type="molecule type" value="Genomic_DNA"/>
</dbReference>
<dbReference type="VEuPathDB" id="FungiDB:PHYBLDRAFT_70990"/>
<proteinExistence type="predicted"/>
<evidence type="ECO:0000313" key="2">
    <source>
        <dbReference type="Proteomes" id="UP000077315"/>
    </source>
</evidence>
<evidence type="ECO:0000313" key="1">
    <source>
        <dbReference type="EMBL" id="OAD66173.1"/>
    </source>
</evidence>
<organism evidence="1 2">
    <name type="scientific">Phycomyces blakesleeanus (strain ATCC 8743b / DSM 1359 / FGSC 10004 / NBRC 33097 / NRRL 1555)</name>
    <dbReference type="NCBI Taxonomy" id="763407"/>
    <lineage>
        <taxon>Eukaryota</taxon>
        <taxon>Fungi</taxon>
        <taxon>Fungi incertae sedis</taxon>
        <taxon>Mucoromycota</taxon>
        <taxon>Mucoromycotina</taxon>
        <taxon>Mucoromycetes</taxon>
        <taxon>Mucorales</taxon>
        <taxon>Phycomycetaceae</taxon>
        <taxon>Phycomyces</taxon>
    </lineage>
</organism>
<dbReference type="InParanoid" id="A0A162TD43"/>
<protein>
    <submittedName>
        <fullName evidence="1">Uncharacterized protein</fullName>
    </submittedName>
</protein>
<dbReference type="Proteomes" id="UP000077315">
    <property type="component" value="Unassembled WGS sequence"/>
</dbReference>
<dbReference type="RefSeq" id="XP_018284213.1">
    <property type="nucleotide sequence ID" value="XM_018442383.1"/>
</dbReference>
<reference evidence="2" key="1">
    <citation type="submission" date="2015-06" db="EMBL/GenBank/DDBJ databases">
        <title>Expansion of signal transduction pathways in fungi by whole-genome duplication.</title>
        <authorList>
            <consortium name="DOE Joint Genome Institute"/>
            <person name="Corrochano L.M."/>
            <person name="Kuo A."/>
            <person name="Marcet-Houben M."/>
            <person name="Polaino S."/>
            <person name="Salamov A."/>
            <person name="Villalobos J.M."/>
            <person name="Alvarez M.I."/>
            <person name="Avalos J."/>
            <person name="Benito E.P."/>
            <person name="Benoit I."/>
            <person name="Burger G."/>
            <person name="Camino L.P."/>
            <person name="Canovas D."/>
            <person name="Cerda-Olmedo E."/>
            <person name="Cheng J.-F."/>
            <person name="Dominguez A."/>
            <person name="Elias M."/>
            <person name="Eslava A.P."/>
            <person name="Glaser F."/>
            <person name="Grimwood J."/>
            <person name="Gutierrez G."/>
            <person name="Heitman J."/>
            <person name="Henrissat B."/>
            <person name="Iturriaga E.A."/>
            <person name="Lang B.F."/>
            <person name="Lavin J.L."/>
            <person name="Lee S."/>
            <person name="Li W."/>
            <person name="Lindquist E."/>
            <person name="Lopez-Garcia S."/>
            <person name="Luque E.M."/>
            <person name="Marcos A.T."/>
            <person name="Martin J."/>
            <person name="McCluskey K."/>
            <person name="Medina H.R."/>
            <person name="Miralles-Duran A."/>
            <person name="Miyazaki A."/>
            <person name="Munoz-Torres E."/>
            <person name="Oguiza J.A."/>
            <person name="Ohm R."/>
            <person name="Olmedo M."/>
            <person name="Orejas M."/>
            <person name="Ortiz-Castellanos L."/>
            <person name="Pisabarro A.G."/>
            <person name="Rodriguez-Romero J."/>
            <person name="Ruiz-Herrera J."/>
            <person name="Ruiz-Vazquez R."/>
            <person name="Sanz C."/>
            <person name="Schackwitz W."/>
            <person name="Schmutz J."/>
            <person name="Shahriari M."/>
            <person name="Shelest E."/>
            <person name="Silva-Franco F."/>
            <person name="Soanes D."/>
            <person name="Syed K."/>
            <person name="Tagua V.G."/>
            <person name="Talbot N.J."/>
            <person name="Thon M."/>
            <person name="De vries R.P."/>
            <person name="Wiebenga A."/>
            <person name="Yadav J.S."/>
            <person name="Braun E.L."/>
            <person name="Baker S."/>
            <person name="Garre V."/>
            <person name="Horwitz B."/>
            <person name="Torres-Martinez S."/>
            <person name="Idnurm A."/>
            <person name="Herrera-Estrella A."/>
            <person name="Gabaldon T."/>
            <person name="Grigoriev I.V."/>
        </authorList>
    </citation>
    <scope>NUCLEOTIDE SEQUENCE [LARGE SCALE GENOMIC DNA]</scope>
    <source>
        <strain evidence="2">NRRL 1555(-)</strain>
    </source>
</reference>
<name>A0A162TD43_PHYB8</name>
<dbReference type="AlphaFoldDB" id="A0A162TD43"/>
<accession>A0A162TD43</accession>
<dbReference type="GeneID" id="29003289"/>
<gene>
    <name evidence="1" type="ORF">PHYBLDRAFT_70990</name>
</gene>
<keyword evidence="2" id="KW-1185">Reference proteome</keyword>